<dbReference type="Gene3D" id="3.40.47.10">
    <property type="match status" value="1"/>
</dbReference>
<evidence type="ECO:0000313" key="3">
    <source>
        <dbReference type="Proteomes" id="UP001500449"/>
    </source>
</evidence>
<gene>
    <name evidence="2" type="ORF">GCM10009836_54310</name>
</gene>
<protein>
    <recommendedName>
        <fullName evidence="1">Thiolase C-terminal domain-containing protein</fullName>
    </recommendedName>
</protein>
<dbReference type="RefSeq" id="WP_344423037.1">
    <property type="nucleotide sequence ID" value="NZ_BAAAQK010000022.1"/>
</dbReference>
<accession>A0ABN2NFG4</accession>
<dbReference type="EMBL" id="BAAAQK010000022">
    <property type="protein sequence ID" value="GAA1867024.1"/>
    <property type="molecule type" value="Genomic_DNA"/>
</dbReference>
<evidence type="ECO:0000313" key="2">
    <source>
        <dbReference type="EMBL" id="GAA1867024.1"/>
    </source>
</evidence>
<keyword evidence="3" id="KW-1185">Reference proteome</keyword>
<name>A0ABN2NFG4_9PSEU</name>
<dbReference type="SUPFAM" id="SSF53901">
    <property type="entry name" value="Thiolase-like"/>
    <property type="match status" value="2"/>
</dbReference>
<dbReference type="InterPro" id="IPR016039">
    <property type="entry name" value="Thiolase-like"/>
</dbReference>
<feature type="domain" description="Thiolase C-terminal" evidence="1">
    <location>
        <begin position="264"/>
        <end position="365"/>
    </location>
</feature>
<comment type="caution">
    <text evidence="2">The sequence shown here is derived from an EMBL/GenBank/DDBJ whole genome shotgun (WGS) entry which is preliminary data.</text>
</comment>
<dbReference type="InterPro" id="IPR055140">
    <property type="entry name" value="Thiolase_C_2"/>
</dbReference>
<dbReference type="CDD" id="cd00829">
    <property type="entry name" value="SCP-x_thiolase"/>
    <property type="match status" value="1"/>
</dbReference>
<proteinExistence type="predicted"/>
<dbReference type="Pfam" id="PF22691">
    <property type="entry name" value="Thiolase_C_1"/>
    <property type="match status" value="1"/>
</dbReference>
<dbReference type="PANTHER" id="PTHR42870:SF1">
    <property type="entry name" value="NON-SPECIFIC LIPID-TRANSFER PROTEIN-LIKE 2"/>
    <property type="match status" value="1"/>
</dbReference>
<reference evidence="2 3" key="1">
    <citation type="journal article" date="2019" name="Int. J. Syst. Evol. Microbiol.">
        <title>The Global Catalogue of Microorganisms (GCM) 10K type strain sequencing project: providing services to taxonomists for standard genome sequencing and annotation.</title>
        <authorList>
            <consortium name="The Broad Institute Genomics Platform"/>
            <consortium name="The Broad Institute Genome Sequencing Center for Infectious Disease"/>
            <person name="Wu L."/>
            <person name="Ma J."/>
        </authorList>
    </citation>
    <scope>NUCLEOTIDE SEQUENCE [LARGE SCALE GENOMIC DNA]</scope>
    <source>
        <strain evidence="2 3">JCM 16009</strain>
    </source>
</reference>
<sequence>MAITGVGHSPVYRRPEVPLGPLTLDACRTAVADAGLTADRIDGVACAPRQPVPGRDVTYDGVDHVTADFVAGHLGLATTWRENVGGFLMNSLVAAVSAVGSGLCDHVLVCRSLHGPRARYGVRADAGAPGPAQFDAPYGIFVPGVWAQQWQRYQHLYGTGSREEMAALVVRARANGLLWEHGYWTARGAAPLTVEEYLGARMISTPLCVHDCDIPVHGAAAFVVSGTGHHDLPHPPAYVRGLAPAVHAEGNTLRPWPLEQEQEAGRAVARTLWRRSGFGPADVDLANLYDGFGIIAVVWLEAFGFCGPGEAFGYLAADPVPLNTSGGNLGAGRMHGVPHLMDAVLQVTGRSGPRQVPGAELALVSIGQQSGGGALLLGATPD</sequence>
<organism evidence="2 3">
    <name type="scientific">Pseudonocardia ailaonensis</name>
    <dbReference type="NCBI Taxonomy" id="367279"/>
    <lineage>
        <taxon>Bacteria</taxon>
        <taxon>Bacillati</taxon>
        <taxon>Actinomycetota</taxon>
        <taxon>Actinomycetes</taxon>
        <taxon>Pseudonocardiales</taxon>
        <taxon>Pseudonocardiaceae</taxon>
        <taxon>Pseudonocardia</taxon>
    </lineage>
</organism>
<evidence type="ECO:0000259" key="1">
    <source>
        <dbReference type="Pfam" id="PF22691"/>
    </source>
</evidence>
<dbReference type="Proteomes" id="UP001500449">
    <property type="component" value="Unassembled WGS sequence"/>
</dbReference>
<dbReference type="PANTHER" id="PTHR42870">
    <property type="entry name" value="ACETYL-COA C-ACETYLTRANSFERASE"/>
    <property type="match status" value="1"/>
</dbReference>